<dbReference type="OrthoDB" id="2103397at2759"/>
<accession>A0A0G2J795</accession>
<evidence type="ECO:0000313" key="2">
    <source>
        <dbReference type="Proteomes" id="UP000034164"/>
    </source>
</evidence>
<proteinExistence type="predicted"/>
<gene>
    <name evidence="1" type="ORF">EMCG_05989</name>
</gene>
<sequence length="334" mass="37951">MAAILISPNWIKKNLLTRLKSKKEDPAKVAEDFERYLEVVWRPEHISASTLEDDVAVMSMLKLSYSQEESVWRLHETQNFTPSQLLLQSLEELRYVVSGSPSNEAYIRCAINLILVSCISEEKRLAEVERLKDVKSQPALHPSSRPTTPDPPAPVSLQFETKLSFPVEVHGQTKLLVGKADYALWYNTEEDMGTNLLVVEAKKKFFAYSAIPQLIAYMGIVHQQRKLAGRRNAVVYGIASDSYEFRFLRLDNNSKLSKSPVYDWVSHAADIVSYIRFTIRAAILESPSTSPYSGEKRETTLAAYEGNSQRRFDYITLPGDFVYGEPDDPPDMVY</sequence>
<evidence type="ECO:0000313" key="1">
    <source>
        <dbReference type="EMBL" id="KKZ68314.1"/>
    </source>
</evidence>
<dbReference type="Proteomes" id="UP000034164">
    <property type="component" value="Unassembled WGS sequence"/>
</dbReference>
<organism evidence="1 2">
    <name type="scientific">[Emmonsia] crescens</name>
    <dbReference type="NCBI Taxonomy" id="73230"/>
    <lineage>
        <taxon>Eukaryota</taxon>
        <taxon>Fungi</taxon>
        <taxon>Dikarya</taxon>
        <taxon>Ascomycota</taxon>
        <taxon>Pezizomycotina</taxon>
        <taxon>Eurotiomycetes</taxon>
        <taxon>Eurotiomycetidae</taxon>
        <taxon>Onygenales</taxon>
        <taxon>Ajellomycetaceae</taxon>
        <taxon>Emergomyces</taxon>
    </lineage>
</organism>
<comment type="caution">
    <text evidence="1">The sequence shown here is derived from an EMBL/GenBank/DDBJ whole genome shotgun (WGS) entry which is preliminary data.</text>
</comment>
<reference evidence="2" key="1">
    <citation type="journal article" date="2015" name="PLoS Genet.">
        <title>The dynamic genome and transcriptome of the human fungal pathogen Blastomyces and close relative Emmonsia.</title>
        <authorList>
            <person name="Munoz J.F."/>
            <person name="Gauthier G.M."/>
            <person name="Desjardins C.A."/>
            <person name="Gallo J.E."/>
            <person name="Holder J."/>
            <person name="Sullivan T.D."/>
            <person name="Marty A.J."/>
            <person name="Carmen J.C."/>
            <person name="Chen Z."/>
            <person name="Ding L."/>
            <person name="Gujja S."/>
            <person name="Magrini V."/>
            <person name="Misas E."/>
            <person name="Mitreva M."/>
            <person name="Priest M."/>
            <person name="Saif S."/>
            <person name="Whiston E.A."/>
            <person name="Young S."/>
            <person name="Zeng Q."/>
            <person name="Goldman W.E."/>
            <person name="Mardis E.R."/>
            <person name="Taylor J.W."/>
            <person name="McEwen J.G."/>
            <person name="Clay O.K."/>
            <person name="Klein B.S."/>
            <person name="Cuomo C.A."/>
        </authorList>
    </citation>
    <scope>NUCLEOTIDE SEQUENCE [LARGE SCALE GENOMIC DNA]</scope>
    <source>
        <strain evidence="2">UAMH 3008</strain>
    </source>
</reference>
<protein>
    <submittedName>
        <fullName evidence="1">Uncharacterized protein</fullName>
    </submittedName>
</protein>
<dbReference type="AlphaFoldDB" id="A0A0G2J795"/>
<dbReference type="EMBL" id="LCZI01000124">
    <property type="protein sequence ID" value="KKZ68314.1"/>
    <property type="molecule type" value="Genomic_DNA"/>
</dbReference>
<name>A0A0G2J795_9EURO</name>
<dbReference type="VEuPathDB" id="FungiDB:EMCG_05989"/>